<accession>A0A0D4D9L9</accession>
<sequence length="63" mass="7556">MHRLTDERVAKLAEYDCASNDEVMSLAQEVKELRAVAKDFLRRNKYGPLFYRDLYNRFKEIVE</sequence>
<keyword evidence="2" id="KW-1185">Reference proteome</keyword>
<dbReference type="Proteomes" id="UP000207637">
    <property type="component" value="Segment"/>
</dbReference>
<protein>
    <submittedName>
        <fullName evidence="1">Uncharacterized protein</fullName>
    </submittedName>
</protein>
<proteinExistence type="predicted"/>
<dbReference type="KEGG" id="vg:26624091"/>
<dbReference type="EMBL" id="KP064094">
    <property type="protein sequence ID" value="AJT60565.1"/>
    <property type="molecule type" value="Genomic_DNA"/>
</dbReference>
<name>A0A0D4D9L9_9CAUD</name>
<dbReference type="OrthoDB" id="28922at10239"/>
<evidence type="ECO:0000313" key="2">
    <source>
        <dbReference type="Proteomes" id="UP000207637"/>
    </source>
</evidence>
<organism evidence="1 2">
    <name type="scientific">Escherichia phage CAjan</name>
    <dbReference type="NCBI Taxonomy" id="1610828"/>
    <lineage>
        <taxon>Viruses</taxon>
        <taxon>Duplodnaviria</taxon>
        <taxon>Heunggongvirae</taxon>
        <taxon>Uroviricota</taxon>
        <taxon>Caudoviricetes</taxon>
        <taxon>Queuovirinae</taxon>
        <taxon>Seuratvirus</taxon>
        <taxon>Seuratvirus cajan</taxon>
    </lineage>
</organism>
<reference evidence="1 2" key="1">
    <citation type="journal article" date="2015" name="Genome Announc.">
        <title>Complete Genome Sequences of Four Novel Escherichia coli Bacteriophages Belonging to New Phage Groups.</title>
        <authorList>
            <person name="Carstens A.B."/>
            <person name="Kot W."/>
            <person name="Hansen L.H."/>
        </authorList>
    </citation>
    <scope>NUCLEOTIDE SEQUENCE [LARGE SCALE GENOMIC DNA]</scope>
</reference>
<dbReference type="RefSeq" id="YP_009196874.1">
    <property type="nucleotide sequence ID" value="NC_028776.1"/>
</dbReference>
<dbReference type="GeneID" id="26624091"/>
<evidence type="ECO:0000313" key="1">
    <source>
        <dbReference type="EMBL" id="AJT60565.1"/>
    </source>
</evidence>